<dbReference type="CDD" id="cd08892">
    <property type="entry name" value="SRPBCC_Aha1"/>
    <property type="match status" value="1"/>
</dbReference>
<dbReference type="InterPro" id="IPR015310">
    <property type="entry name" value="AHSA1-like_N"/>
</dbReference>
<organism evidence="3 4">
    <name type="scientific">Caerostris darwini</name>
    <dbReference type="NCBI Taxonomy" id="1538125"/>
    <lineage>
        <taxon>Eukaryota</taxon>
        <taxon>Metazoa</taxon>
        <taxon>Ecdysozoa</taxon>
        <taxon>Arthropoda</taxon>
        <taxon>Chelicerata</taxon>
        <taxon>Arachnida</taxon>
        <taxon>Araneae</taxon>
        <taxon>Araneomorphae</taxon>
        <taxon>Entelegynae</taxon>
        <taxon>Araneoidea</taxon>
        <taxon>Araneidae</taxon>
        <taxon>Caerostris</taxon>
    </lineage>
</organism>
<gene>
    <name evidence="3" type="primary">Ahsa1</name>
    <name evidence="3" type="ORF">CDAR_504391</name>
</gene>
<proteinExistence type="inferred from homology"/>
<dbReference type="Pfam" id="PF08327">
    <property type="entry name" value="AHSA1"/>
    <property type="match status" value="1"/>
</dbReference>
<comment type="similarity">
    <text evidence="1">Belongs to the AHA1 family.</text>
</comment>
<dbReference type="SUPFAM" id="SSF55961">
    <property type="entry name" value="Bet v1-like"/>
    <property type="match status" value="1"/>
</dbReference>
<dbReference type="InterPro" id="IPR036338">
    <property type="entry name" value="Aha1"/>
</dbReference>
<dbReference type="Pfam" id="PF09229">
    <property type="entry name" value="Aha1_N"/>
    <property type="match status" value="1"/>
</dbReference>
<evidence type="ECO:0000256" key="1">
    <source>
        <dbReference type="ARBA" id="ARBA00006817"/>
    </source>
</evidence>
<dbReference type="GO" id="GO:0051087">
    <property type="term" value="F:protein-folding chaperone binding"/>
    <property type="evidence" value="ECO:0007669"/>
    <property type="project" value="InterPro"/>
</dbReference>
<dbReference type="EMBL" id="BPLQ01007013">
    <property type="protein sequence ID" value="GIY27078.1"/>
    <property type="molecule type" value="Genomic_DNA"/>
</dbReference>
<keyword evidence="3" id="KW-0346">Stress response</keyword>
<dbReference type="Proteomes" id="UP001054837">
    <property type="component" value="Unassembled WGS sequence"/>
</dbReference>
<dbReference type="GO" id="GO:0005829">
    <property type="term" value="C:cytosol"/>
    <property type="evidence" value="ECO:0007669"/>
    <property type="project" value="TreeGrafter"/>
</dbReference>
<dbReference type="SMART" id="SM01000">
    <property type="entry name" value="Aha1_N"/>
    <property type="match status" value="1"/>
</dbReference>
<name>A0AAV4S4V1_9ARAC</name>
<feature type="domain" description="Activator of Hsp90 ATPase AHSA1-like N-terminal" evidence="2">
    <location>
        <begin position="29"/>
        <end position="163"/>
    </location>
</feature>
<accession>A0AAV4S4V1</accession>
<evidence type="ECO:0000259" key="2">
    <source>
        <dbReference type="SMART" id="SM01000"/>
    </source>
</evidence>
<dbReference type="PANTHER" id="PTHR13009:SF22">
    <property type="entry name" value="LD43819P"/>
    <property type="match status" value="1"/>
</dbReference>
<dbReference type="InterPro" id="IPR013538">
    <property type="entry name" value="ASHA1/2-like_C"/>
</dbReference>
<evidence type="ECO:0000313" key="4">
    <source>
        <dbReference type="Proteomes" id="UP001054837"/>
    </source>
</evidence>
<comment type="caution">
    <text evidence="3">The sequence shown here is derived from an EMBL/GenBank/DDBJ whole genome shotgun (WGS) entry which is preliminary data.</text>
</comment>
<evidence type="ECO:0000313" key="3">
    <source>
        <dbReference type="EMBL" id="GIY27078.1"/>
    </source>
</evidence>
<sequence>MAKFGESDPRCIVAKRPDAKNVNNWHWTEKDASCWSKEKLKNIFTGAKIENKFIQCTIMEVTKCEGEAYVNNRRGKLIVFYEWTIDMKWVATLIKGDIFLQGTIEIDNFSEENDMEDVAINVNLSTDGPEVKVMKNLISEEGDKIIRKLLTQYVNSLRTEFSKEVILPTKEIQLNEEAMKCLNTIKNVKMYDDTCRKSSENFTGETNELQTTETFKCTAQEFYLAMTVQELIQAFTKNTCVVDPEEGGKFELFGGNVQGYFTKLVPYEIIEQKWRFKTWPAGHFSEVRIDIIEKLDCTEIRFFQTGIPKDQLDNTRKGWINFYWQSMKGILGFGALL</sequence>
<dbReference type="InterPro" id="IPR023393">
    <property type="entry name" value="START-like_dom_sf"/>
</dbReference>
<keyword evidence="4" id="KW-1185">Reference proteome</keyword>
<reference evidence="3 4" key="1">
    <citation type="submission" date="2021-06" db="EMBL/GenBank/DDBJ databases">
        <title>Caerostris darwini draft genome.</title>
        <authorList>
            <person name="Kono N."/>
            <person name="Arakawa K."/>
        </authorList>
    </citation>
    <scope>NUCLEOTIDE SEQUENCE [LARGE SCALE GENOMIC DNA]</scope>
</reference>
<dbReference type="Gene3D" id="3.15.10.20">
    <property type="entry name" value="Activator of Hsp90 ATPase Aha1, N-terminal domain"/>
    <property type="match status" value="1"/>
</dbReference>
<dbReference type="GO" id="GO:0006457">
    <property type="term" value="P:protein folding"/>
    <property type="evidence" value="ECO:0007669"/>
    <property type="project" value="TreeGrafter"/>
</dbReference>
<dbReference type="PANTHER" id="PTHR13009">
    <property type="entry name" value="HEAT SHOCK PROTEIN 90 HSP90 CO-CHAPERONE AHA-1"/>
    <property type="match status" value="1"/>
</dbReference>
<dbReference type="AlphaFoldDB" id="A0AAV4S4V1"/>
<protein>
    <submittedName>
        <fullName evidence="3">Activator of 90 kDa heat shock protein ATPase homolog 1</fullName>
    </submittedName>
</protein>
<dbReference type="SUPFAM" id="SSF103111">
    <property type="entry name" value="Activator of Hsp90 ATPase, Aha1"/>
    <property type="match status" value="1"/>
</dbReference>
<dbReference type="Gene3D" id="3.30.530.20">
    <property type="match status" value="1"/>
</dbReference>
<dbReference type="GO" id="GO:0001671">
    <property type="term" value="F:ATPase activator activity"/>
    <property type="evidence" value="ECO:0007669"/>
    <property type="project" value="InterPro"/>
</dbReference>